<dbReference type="Pfam" id="PF05226">
    <property type="entry name" value="CHASE2"/>
    <property type="match status" value="2"/>
</dbReference>
<feature type="transmembrane region" description="Helical" evidence="2">
    <location>
        <begin position="681"/>
        <end position="701"/>
    </location>
</feature>
<dbReference type="PANTHER" id="PTHR43081:SF1">
    <property type="entry name" value="ADENYLATE CYCLASE, TERMINAL-DIFFERENTIATION SPECIFIC"/>
    <property type="match status" value="1"/>
</dbReference>
<evidence type="ECO:0000259" key="3">
    <source>
        <dbReference type="PROSITE" id="PS50125"/>
    </source>
</evidence>
<name>A0A9X3N644_9ACTN</name>
<evidence type="ECO:0000256" key="1">
    <source>
        <dbReference type="ARBA" id="ARBA00005381"/>
    </source>
</evidence>
<dbReference type="InterPro" id="IPR029787">
    <property type="entry name" value="Nucleotide_cyclase"/>
</dbReference>
<feature type="transmembrane region" description="Helical" evidence="2">
    <location>
        <begin position="656"/>
        <end position="674"/>
    </location>
</feature>
<dbReference type="InterPro" id="IPR050697">
    <property type="entry name" value="Adenylyl/Guanylyl_Cyclase_3/4"/>
</dbReference>
<dbReference type="GO" id="GO:0009190">
    <property type="term" value="P:cyclic nucleotide biosynthetic process"/>
    <property type="evidence" value="ECO:0007669"/>
    <property type="project" value="InterPro"/>
</dbReference>
<dbReference type="CDD" id="cd07302">
    <property type="entry name" value="CHD"/>
    <property type="match status" value="1"/>
</dbReference>
<evidence type="ECO:0000313" key="5">
    <source>
        <dbReference type="Proteomes" id="UP001147653"/>
    </source>
</evidence>
<dbReference type="SMART" id="SM01080">
    <property type="entry name" value="CHASE2"/>
    <property type="match status" value="2"/>
</dbReference>
<dbReference type="InterPro" id="IPR007890">
    <property type="entry name" value="CHASE2"/>
</dbReference>
<evidence type="ECO:0000256" key="2">
    <source>
        <dbReference type="SAM" id="Phobius"/>
    </source>
</evidence>
<dbReference type="AlphaFoldDB" id="A0A9X3N644"/>
<feature type="transmembrane region" description="Helical" evidence="2">
    <location>
        <begin position="340"/>
        <end position="361"/>
    </location>
</feature>
<reference evidence="4" key="1">
    <citation type="submission" date="2022-10" db="EMBL/GenBank/DDBJ databases">
        <title>The WGS of Solirubrobacter phytolaccae KCTC 29190.</title>
        <authorList>
            <person name="Jiang Z."/>
        </authorList>
    </citation>
    <scope>NUCLEOTIDE SEQUENCE</scope>
    <source>
        <strain evidence="4">KCTC 29190</strain>
    </source>
</reference>
<comment type="similarity">
    <text evidence="1">Belongs to the adenylyl cyclase class-3 family.</text>
</comment>
<dbReference type="PROSITE" id="PS50125">
    <property type="entry name" value="GUANYLATE_CYCLASE_2"/>
    <property type="match status" value="1"/>
</dbReference>
<gene>
    <name evidence="4" type="ORF">OJ997_09175</name>
</gene>
<dbReference type="Pfam" id="PF00211">
    <property type="entry name" value="Guanylate_cyc"/>
    <property type="match status" value="1"/>
</dbReference>
<accession>A0A9X3N644</accession>
<feature type="transmembrane region" description="Helical" evidence="2">
    <location>
        <begin position="382"/>
        <end position="401"/>
    </location>
</feature>
<sequence length="969" mass="102091">MTTRSPRRRLLLLLAAALLAVVVGAFFQLTGALGGVERAGYDARFDVRGDRDAPDDVVVIGIDERTVQGDDWPIGRDRYAKAIEELSRAGAGVIVMDVQITEASDDPEADSALISAVKAAGRPVVMATTETDGNGKTAIFGGGKELIDSRAIPASSLMQPDDDGVFRKITAEVGKLQTVMVAAASRKLGRPIVVPGGEDGALVDFSGPQDTFDHVSLAAVEAGAFDPAAVRGKVAVIGVTDTFANTLGDVHATPVDEALPGAEIQAATITTALTGFPLRDAPVWTVWLAIVLLAVAAPLTAARWGPFFGVVAGLLALALYAVVAQIAFNRGDVLLLVPPGAAGITAMAATAALVQGTRPVWVDRFLDRVSPSRGGNRRTHRLRALLLLSAAFLTVTIPLLMEATGVLKRLELSTVDTRFSVRGTTGPPPDVVLVGFDDVTFNDLQEQWPLDRKHHAEAITQLKQAGAKVIAYDVQFTEPSDNEESDDKLYLAVQEAGNVVLSTTEVGVGGTTSIFGGGEALKESRATPGSTNYAADADGRLRRMAYTLDGLETFPLAAVRRATGRAPVLPPGDSAWVNFPGGTDTVRQLSFSDVLAGRFPASAVRGKIVVVGSTATSLQDFHRTATSGDALMPGAELQADSIQTVLDGFPLRPAPTWLNVLFVIVLGALAPLAALRLRVSLAVGAGLLALAAFVVAAQVAFENGTIYTVVYPILAAGAGLLATGAIHGVTVAFEREQARDAFARFVPEAVVDQVLADADGVRLGGVRGEATVMFSDLRGFTSFSETLEPERVIESLNKYLTEMSEAILDHGGTLVAYMGDGIMAVFGAPLKQEDHADRALEAARDMLGRMDGFNGWLREQGLHDGFKMGIGLNSGAVMSGNVGSERRLEYTALGDTTNTAARLEGMTKGTPHQLYISDTTKQALTRPVDDIVEVGEAEVRGRKAKVKLWSLRDGDAPAPLTEPSQRVEA</sequence>
<dbReference type="SMART" id="SM00044">
    <property type="entry name" value="CYCc"/>
    <property type="match status" value="1"/>
</dbReference>
<dbReference type="GO" id="GO:0004016">
    <property type="term" value="F:adenylate cyclase activity"/>
    <property type="evidence" value="ECO:0007669"/>
    <property type="project" value="UniProtKB-ARBA"/>
</dbReference>
<proteinExistence type="inferred from homology"/>
<evidence type="ECO:0000313" key="4">
    <source>
        <dbReference type="EMBL" id="MDA0180463.1"/>
    </source>
</evidence>
<dbReference type="Gene3D" id="3.30.70.1230">
    <property type="entry name" value="Nucleotide cyclase"/>
    <property type="match status" value="1"/>
</dbReference>
<comment type="caution">
    <text evidence="4">The sequence shown here is derived from an EMBL/GenBank/DDBJ whole genome shotgun (WGS) entry which is preliminary data.</text>
</comment>
<dbReference type="SUPFAM" id="SSF55073">
    <property type="entry name" value="Nucleotide cyclase"/>
    <property type="match status" value="1"/>
</dbReference>
<dbReference type="Proteomes" id="UP001147653">
    <property type="component" value="Unassembled WGS sequence"/>
</dbReference>
<keyword evidence="2" id="KW-0812">Transmembrane</keyword>
<dbReference type="PANTHER" id="PTHR43081">
    <property type="entry name" value="ADENYLATE CYCLASE, TERMINAL-DIFFERENTIATION SPECIFIC-RELATED"/>
    <property type="match status" value="1"/>
</dbReference>
<protein>
    <submittedName>
        <fullName evidence="4">Adenylate/guanylate cyclase domain-containing protein</fullName>
    </submittedName>
</protein>
<feature type="transmembrane region" description="Helical" evidence="2">
    <location>
        <begin position="281"/>
        <end position="300"/>
    </location>
</feature>
<feature type="transmembrane region" description="Helical" evidence="2">
    <location>
        <begin position="307"/>
        <end position="328"/>
    </location>
</feature>
<dbReference type="GO" id="GO:0035556">
    <property type="term" value="P:intracellular signal transduction"/>
    <property type="evidence" value="ECO:0007669"/>
    <property type="project" value="InterPro"/>
</dbReference>
<keyword evidence="2" id="KW-1133">Transmembrane helix</keyword>
<dbReference type="EMBL" id="JAPDDP010000013">
    <property type="protein sequence ID" value="MDA0180463.1"/>
    <property type="molecule type" value="Genomic_DNA"/>
</dbReference>
<feature type="transmembrane region" description="Helical" evidence="2">
    <location>
        <begin position="713"/>
        <end position="733"/>
    </location>
</feature>
<organism evidence="4 5">
    <name type="scientific">Solirubrobacter phytolaccae</name>
    <dbReference type="NCBI Taxonomy" id="1404360"/>
    <lineage>
        <taxon>Bacteria</taxon>
        <taxon>Bacillati</taxon>
        <taxon>Actinomycetota</taxon>
        <taxon>Thermoleophilia</taxon>
        <taxon>Solirubrobacterales</taxon>
        <taxon>Solirubrobacteraceae</taxon>
        <taxon>Solirubrobacter</taxon>
    </lineage>
</organism>
<dbReference type="RefSeq" id="WP_270024774.1">
    <property type="nucleotide sequence ID" value="NZ_JAPDDP010000013.1"/>
</dbReference>
<keyword evidence="2" id="KW-0472">Membrane</keyword>
<feature type="domain" description="Guanylate cyclase" evidence="3">
    <location>
        <begin position="771"/>
        <end position="904"/>
    </location>
</feature>
<dbReference type="InterPro" id="IPR001054">
    <property type="entry name" value="A/G_cyclase"/>
</dbReference>
<keyword evidence="5" id="KW-1185">Reference proteome</keyword>